<comment type="subcellular location">
    <subcellularLocation>
        <location evidence="1">Cell membrane</location>
        <topology evidence="1">Peripheral membrane protein</topology>
    </subcellularLocation>
</comment>
<dbReference type="Gene3D" id="3.40.50.300">
    <property type="entry name" value="P-loop containing nucleotide triphosphate hydrolases"/>
    <property type="match status" value="1"/>
</dbReference>
<dbReference type="InterPro" id="IPR017871">
    <property type="entry name" value="ABC_transporter-like_CS"/>
</dbReference>
<dbReference type="FunFam" id="3.40.50.300:FF:000016">
    <property type="entry name" value="Oligopeptide ABC transporter ATP-binding component"/>
    <property type="match status" value="1"/>
</dbReference>
<dbReference type="PANTHER" id="PTHR43297:SF13">
    <property type="entry name" value="NICKEL ABC TRANSPORTER, ATP-BINDING PROTEIN"/>
    <property type="match status" value="1"/>
</dbReference>
<evidence type="ECO:0000313" key="16">
    <source>
        <dbReference type="Proteomes" id="UP001597139"/>
    </source>
</evidence>
<evidence type="ECO:0000256" key="13">
    <source>
        <dbReference type="SAM" id="MobiDB-lite"/>
    </source>
</evidence>
<keyword evidence="2" id="KW-0813">Transport</keyword>
<feature type="compositionally biased region" description="Polar residues" evidence="13">
    <location>
        <begin position="1"/>
        <end position="15"/>
    </location>
</feature>
<dbReference type="InterPro" id="IPR013563">
    <property type="entry name" value="Oligopep_ABC_C"/>
</dbReference>
<dbReference type="SUPFAM" id="SSF52540">
    <property type="entry name" value="P-loop containing nucleoside triphosphate hydrolases"/>
    <property type="match status" value="1"/>
</dbReference>
<dbReference type="AlphaFoldDB" id="A0ABD6BM41"/>
<dbReference type="Pfam" id="PF08352">
    <property type="entry name" value="oligo_HPY"/>
    <property type="match status" value="1"/>
</dbReference>
<dbReference type="NCBIfam" id="TIGR01727">
    <property type="entry name" value="oligo_HPY"/>
    <property type="match status" value="1"/>
</dbReference>
<feature type="region of interest" description="Disordered" evidence="13">
    <location>
        <begin position="1"/>
        <end position="33"/>
    </location>
</feature>
<evidence type="ECO:0000256" key="1">
    <source>
        <dbReference type="ARBA" id="ARBA00004202"/>
    </source>
</evidence>
<dbReference type="InterPro" id="IPR003593">
    <property type="entry name" value="AAA+_ATPase"/>
</dbReference>
<dbReference type="GO" id="GO:0015413">
    <property type="term" value="F:ABC-type nickel transporter activity"/>
    <property type="evidence" value="ECO:0007669"/>
    <property type="project" value="UniProtKB-EC"/>
</dbReference>
<keyword evidence="3" id="KW-1003">Cell membrane</keyword>
<keyword evidence="5 15" id="KW-0067">ATP-binding</keyword>
<keyword evidence="7" id="KW-0406">Ion transport</keyword>
<evidence type="ECO:0000313" key="15">
    <source>
        <dbReference type="EMBL" id="MFD1566112.1"/>
    </source>
</evidence>
<dbReference type="GO" id="GO:0005524">
    <property type="term" value="F:ATP binding"/>
    <property type="evidence" value="ECO:0007669"/>
    <property type="project" value="UniProtKB-KW"/>
</dbReference>
<keyword evidence="6" id="KW-1278">Translocase</keyword>
<gene>
    <name evidence="15" type="ORF">ACFSAU_01270</name>
</gene>
<comment type="subunit">
    <text evidence="9">The complex is composed of two ATP-binding proteins (NikD and NikE), two transmembrane proteins (NikB and NikC) and a solute-binding protein (NikA).</text>
</comment>
<dbReference type="CDD" id="cd03257">
    <property type="entry name" value="ABC_NikE_OppD_transporters"/>
    <property type="match status" value="1"/>
</dbReference>
<dbReference type="InterPro" id="IPR027417">
    <property type="entry name" value="P-loop_NTPase"/>
</dbReference>
<organism evidence="15 16">
    <name type="scientific">Halolamina litorea</name>
    <dbReference type="NCBI Taxonomy" id="1515593"/>
    <lineage>
        <taxon>Archaea</taxon>
        <taxon>Methanobacteriati</taxon>
        <taxon>Methanobacteriota</taxon>
        <taxon>Stenosarchaea group</taxon>
        <taxon>Halobacteria</taxon>
        <taxon>Halobacteriales</taxon>
        <taxon>Haloferacaceae</taxon>
    </lineage>
</organism>
<evidence type="ECO:0000256" key="8">
    <source>
        <dbReference type="ARBA" id="ARBA00023136"/>
    </source>
</evidence>
<dbReference type="SMART" id="SM00382">
    <property type="entry name" value="AAA"/>
    <property type="match status" value="1"/>
</dbReference>
<evidence type="ECO:0000256" key="12">
    <source>
        <dbReference type="ARBA" id="ARBA00048610"/>
    </source>
</evidence>
<dbReference type="EMBL" id="JBHUCZ010000001">
    <property type="protein sequence ID" value="MFD1566112.1"/>
    <property type="molecule type" value="Genomic_DNA"/>
</dbReference>
<comment type="caution">
    <text evidence="15">The sequence shown here is derived from an EMBL/GenBank/DDBJ whole genome shotgun (WGS) entry which is preliminary data.</text>
</comment>
<name>A0ABD6BM41_9EURY</name>
<evidence type="ECO:0000256" key="2">
    <source>
        <dbReference type="ARBA" id="ARBA00022448"/>
    </source>
</evidence>
<evidence type="ECO:0000256" key="11">
    <source>
        <dbReference type="ARBA" id="ARBA00044143"/>
    </source>
</evidence>
<keyword evidence="8" id="KW-0472">Membrane</keyword>
<evidence type="ECO:0000259" key="14">
    <source>
        <dbReference type="PROSITE" id="PS50893"/>
    </source>
</evidence>
<evidence type="ECO:0000256" key="10">
    <source>
        <dbReference type="ARBA" id="ARBA00039098"/>
    </source>
</evidence>
<dbReference type="PANTHER" id="PTHR43297">
    <property type="entry name" value="OLIGOPEPTIDE TRANSPORT ATP-BINDING PROTEIN APPD"/>
    <property type="match status" value="1"/>
</dbReference>
<sequence length="391" mass="41037">MADTHSTTDAPSTPSGADAGETVDGHDTGPADQPLLRVEDLRTQFGHRDPLVAVDGVGFDLRAGETLGVVGESGAGKSVTVRSIVGLIGDGDVSGSVRWRGEELVGASTRELREVRGSGIGMVFQNAEAAFDPSRTVGAQIVEAVRASREVSKDEAREEAIDLLAEVGIGDPAGRFRDYPHEYSGGMAQRAMVAMALAGEPDLLIADEPTTGLDVSVQAGLVDLLRDLVADRGMSLLLISHDLGVVSQLCERIAVMYAGRIIERGSRKALLGSPRHPYTQAFLRSVPDVDVRRDLEPIGGSPPSLEDPPAGCRFHPRCPAAEAGLCDAAVPPTVRFADGGDDGTSGDGDDAPTDATAHEATCYAYTEDHPGGDAYDRSAVESIEWRGGESR</sequence>
<evidence type="ECO:0000256" key="9">
    <source>
        <dbReference type="ARBA" id="ARBA00038669"/>
    </source>
</evidence>
<dbReference type="PROSITE" id="PS00211">
    <property type="entry name" value="ABC_TRANSPORTER_1"/>
    <property type="match status" value="1"/>
</dbReference>
<protein>
    <recommendedName>
        <fullName evidence="11">Nickel import system ATP-binding protein NikD</fullName>
        <ecNumber evidence="10">7.2.2.11</ecNumber>
    </recommendedName>
</protein>
<dbReference type="RefSeq" id="WP_267645379.1">
    <property type="nucleotide sequence ID" value="NZ_JANHGR010000001.1"/>
</dbReference>
<evidence type="ECO:0000256" key="6">
    <source>
        <dbReference type="ARBA" id="ARBA00022967"/>
    </source>
</evidence>
<feature type="region of interest" description="Disordered" evidence="13">
    <location>
        <begin position="337"/>
        <end position="359"/>
    </location>
</feature>
<evidence type="ECO:0000256" key="5">
    <source>
        <dbReference type="ARBA" id="ARBA00022840"/>
    </source>
</evidence>
<comment type="catalytic activity">
    <reaction evidence="12">
        <text>Ni(2+)(out) + ATP + H2O = Ni(2+)(in) + ADP + phosphate + H(+)</text>
        <dbReference type="Rhea" id="RHEA:15557"/>
        <dbReference type="ChEBI" id="CHEBI:15377"/>
        <dbReference type="ChEBI" id="CHEBI:15378"/>
        <dbReference type="ChEBI" id="CHEBI:30616"/>
        <dbReference type="ChEBI" id="CHEBI:43474"/>
        <dbReference type="ChEBI" id="CHEBI:49786"/>
        <dbReference type="ChEBI" id="CHEBI:456216"/>
        <dbReference type="EC" id="7.2.2.11"/>
    </reaction>
    <physiologicalReaction direction="left-to-right" evidence="12">
        <dbReference type="Rhea" id="RHEA:15558"/>
    </physiologicalReaction>
</comment>
<feature type="domain" description="ABC transporter" evidence="14">
    <location>
        <begin position="36"/>
        <end position="283"/>
    </location>
</feature>
<evidence type="ECO:0000256" key="4">
    <source>
        <dbReference type="ARBA" id="ARBA00022741"/>
    </source>
</evidence>
<dbReference type="EC" id="7.2.2.11" evidence="10"/>
<dbReference type="Proteomes" id="UP001597139">
    <property type="component" value="Unassembled WGS sequence"/>
</dbReference>
<dbReference type="GO" id="GO:0005886">
    <property type="term" value="C:plasma membrane"/>
    <property type="evidence" value="ECO:0007669"/>
    <property type="project" value="UniProtKB-SubCell"/>
</dbReference>
<keyword evidence="4" id="KW-0547">Nucleotide-binding</keyword>
<dbReference type="InterPro" id="IPR050388">
    <property type="entry name" value="ABC_Ni/Peptide_Import"/>
</dbReference>
<accession>A0ABD6BM41</accession>
<evidence type="ECO:0000256" key="3">
    <source>
        <dbReference type="ARBA" id="ARBA00022475"/>
    </source>
</evidence>
<proteinExistence type="predicted"/>
<reference evidence="15 16" key="1">
    <citation type="journal article" date="2019" name="Int. J. Syst. Evol. Microbiol.">
        <title>The Global Catalogue of Microorganisms (GCM) 10K type strain sequencing project: providing services to taxonomists for standard genome sequencing and annotation.</title>
        <authorList>
            <consortium name="The Broad Institute Genomics Platform"/>
            <consortium name="The Broad Institute Genome Sequencing Center for Infectious Disease"/>
            <person name="Wu L."/>
            <person name="Ma J."/>
        </authorList>
    </citation>
    <scope>NUCLEOTIDE SEQUENCE [LARGE SCALE GENOMIC DNA]</scope>
    <source>
        <strain evidence="15 16">CGMCC 1.12859</strain>
    </source>
</reference>
<dbReference type="Pfam" id="PF00005">
    <property type="entry name" value="ABC_tran"/>
    <property type="match status" value="1"/>
</dbReference>
<evidence type="ECO:0000256" key="7">
    <source>
        <dbReference type="ARBA" id="ARBA00023065"/>
    </source>
</evidence>
<dbReference type="PROSITE" id="PS50893">
    <property type="entry name" value="ABC_TRANSPORTER_2"/>
    <property type="match status" value="1"/>
</dbReference>
<dbReference type="InterPro" id="IPR003439">
    <property type="entry name" value="ABC_transporter-like_ATP-bd"/>
</dbReference>
<keyword evidence="16" id="KW-1185">Reference proteome</keyword>